<dbReference type="Gene3D" id="3.40.50.300">
    <property type="entry name" value="P-loop containing nucleotide triphosphate hydrolases"/>
    <property type="match status" value="1"/>
</dbReference>
<dbReference type="PANTHER" id="PTHR10775:SF177">
    <property type="entry name" value="TNP2, PARTIAL"/>
    <property type="match status" value="1"/>
</dbReference>
<feature type="domain" description="DUF4218" evidence="3">
    <location>
        <begin position="688"/>
        <end position="800"/>
    </location>
</feature>
<dbReference type="PROSITE" id="PS00211">
    <property type="entry name" value="ABC_TRANSPORTER_1"/>
    <property type="match status" value="1"/>
</dbReference>
<dbReference type="InterPro" id="IPR025452">
    <property type="entry name" value="DUF4218"/>
</dbReference>
<dbReference type="Pfam" id="PF13952">
    <property type="entry name" value="DUF4216"/>
    <property type="match status" value="1"/>
</dbReference>
<name>A0AAQ3UDV2_PASNO</name>
<dbReference type="Pfam" id="PF13960">
    <property type="entry name" value="DUF4218"/>
    <property type="match status" value="1"/>
</dbReference>
<dbReference type="PANTHER" id="PTHR10775">
    <property type="entry name" value="OS08G0208400 PROTEIN"/>
    <property type="match status" value="1"/>
</dbReference>
<dbReference type="InterPro" id="IPR029480">
    <property type="entry name" value="Transpos_assoc"/>
</dbReference>
<reference evidence="5 6" key="1">
    <citation type="submission" date="2024-02" db="EMBL/GenBank/DDBJ databases">
        <title>High-quality chromosome-scale genome assembly of Pensacola bahiagrass (Paspalum notatum Flugge var. saurae).</title>
        <authorList>
            <person name="Vega J.M."/>
            <person name="Podio M."/>
            <person name="Orjuela J."/>
            <person name="Siena L.A."/>
            <person name="Pessino S.C."/>
            <person name="Combes M.C."/>
            <person name="Mariac C."/>
            <person name="Albertini E."/>
            <person name="Pupilli F."/>
            <person name="Ortiz J.P.A."/>
            <person name="Leblanc O."/>
        </authorList>
    </citation>
    <scope>NUCLEOTIDE SEQUENCE [LARGE SCALE GENOMIC DNA]</scope>
    <source>
        <strain evidence="5">R1</strain>
        <tissue evidence="5">Leaf</tissue>
    </source>
</reference>
<dbReference type="InterPro" id="IPR004242">
    <property type="entry name" value="Transposase_21"/>
</dbReference>
<feature type="domain" description="DUF4216" evidence="2">
    <location>
        <begin position="960"/>
        <end position="1034"/>
    </location>
</feature>
<evidence type="ECO:0000259" key="3">
    <source>
        <dbReference type="Pfam" id="PF13960"/>
    </source>
</evidence>
<dbReference type="Pfam" id="PF00005">
    <property type="entry name" value="ABC_tran"/>
    <property type="match status" value="1"/>
</dbReference>
<gene>
    <name evidence="5" type="ORF">U9M48_035781</name>
</gene>
<dbReference type="EMBL" id="CP144752">
    <property type="protein sequence ID" value="WVZ89363.1"/>
    <property type="molecule type" value="Genomic_DNA"/>
</dbReference>
<evidence type="ECO:0000259" key="2">
    <source>
        <dbReference type="Pfam" id="PF13952"/>
    </source>
</evidence>
<dbReference type="InterPro" id="IPR025312">
    <property type="entry name" value="DUF4216"/>
</dbReference>
<evidence type="ECO:0000259" key="1">
    <source>
        <dbReference type="Pfam" id="PF00005"/>
    </source>
</evidence>
<dbReference type="InterPro" id="IPR027417">
    <property type="entry name" value="P-loop_NTPase"/>
</dbReference>
<feature type="domain" description="Transposase-associated" evidence="4">
    <location>
        <begin position="6"/>
        <end position="70"/>
    </location>
</feature>
<dbReference type="GO" id="GO:0005524">
    <property type="term" value="F:ATP binding"/>
    <property type="evidence" value="ECO:0007669"/>
    <property type="project" value="InterPro"/>
</dbReference>
<dbReference type="Pfam" id="PF02992">
    <property type="entry name" value="Transposase_21"/>
    <property type="match status" value="1"/>
</dbReference>
<protein>
    <recommendedName>
        <fullName evidence="7">Transposase</fullName>
    </recommendedName>
</protein>
<evidence type="ECO:0000313" key="5">
    <source>
        <dbReference type="EMBL" id="WVZ89363.1"/>
    </source>
</evidence>
<evidence type="ECO:0008006" key="7">
    <source>
        <dbReference type="Google" id="ProtNLM"/>
    </source>
</evidence>
<dbReference type="InterPro" id="IPR003439">
    <property type="entry name" value="ABC_transporter-like_ATP-bd"/>
</dbReference>
<keyword evidence="6" id="KW-1185">Reference proteome</keyword>
<feature type="domain" description="ABC transporter" evidence="1">
    <location>
        <begin position="1136"/>
        <end position="1227"/>
    </location>
</feature>
<dbReference type="Proteomes" id="UP001341281">
    <property type="component" value="Chromosome 08"/>
</dbReference>
<dbReference type="InterPro" id="IPR017871">
    <property type="entry name" value="ABC_transporter-like_CS"/>
</dbReference>
<dbReference type="GO" id="GO:0016887">
    <property type="term" value="F:ATP hydrolysis activity"/>
    <property type="evidence" value="ECO:0007669"/>
    <property type="project" value="InterPro"/>
</dbReference>
<sequence length="1364" mass="157475">MAHDDRNWMRLPRSSDEWQKKFKEYLNSIFEGTYQGETAACPCPDCRNMLFESRIIVQKHVINRGFDESFIKGEGIGDYEEEDNNGVLEQTGDGAGINEMLSTLIKGAIHGEIKSTDEQPNEQAKKFFRLLKEAEKELYPGCKEATKLSFIVRLFQLKCMCGLSNTALGMVLHLFSLMLPEGHCIPNTLDKIQKVVRDLGLDYQKIHVCVNDCVLFRKEYKDMDTCPKCGESRWKTSAAGERDEESGDGSAKKRAPCKILRYFPLTPRLERLYMRESTSGQMRWHREGLISDGKMRHPADSMAWKHVDNMYPEFASDPRNVRLGLASDGFNPFGMLNITYTTWPVILIPYNLPPWLCLKQSYWMMSMLIPGPKSPGMNIDVYLEPLVDELKQLWIHGVKAWDAKVKRNFTLRAILLWTINDFPAYAMLSGWSTKGKFACPYCHKDTEYLWLKFGCKHCYLGHRRWLTPNHKWRRNKISFNNKVETREAPIPLTGAQVLQQYDSFEQVTFGKMSKKRKQRDEETRWHNRRKKSIFFELPYWKDLLVGHNLDVMHIEKNICDSILGTLLDIEGKSKDSVKARLDMQNLGIRKDQHPIIKNDKYSLPASMYSLGKEQKAFLCKFLEGVKMPDGYASNIGRCVNMKECKVSGLKTHDCHVIFQKLLPIAIRDILPDDVVIPPIELSRFFNAICSKELSMDDLESMSKSIGETLCRLEMVFPPAFFDIMMHLPVHLAEEAKLGGPVCYRWMYPVERYLRTLKGYVRNKSHPEGSIAEGYISEECMTFCSRFLEDVDTKLNRPERHESAAVVEPPSELSIFGKIDYNKKGATIETLSTYEMQQIRHYLLTNCDEVTAYINEHLDEVKRINHQNVPKRHREQFVGWFERKATQLHREGKISDVMYGLSQGPDHRARVYNRCFINGFLFRTVHVENRLTTQNSGVIVKGDESTGNIDWYGVVKKIILLDFPNEKEVVLFKCDWYDVPAANRNIGRGFKKDKYGIIDIDTTRLRYLEDPYILGTQAEQVFYVKGTKNPNWSTVVRLKPRNLFAMPDALDVDNEGELDSDALDVGVQDMNIAHTELDMTTWSRSNLEWVTGDVSVIEKAHVERQEEESCHFQFEDDEEEDDTYIDDGHQVNLQFQAYVTQDDNLIGTVTAKETISYSARLCLPDKMPMKEKQALVEGTIIEMGLQDCANSVIGNWHLRGISGGEKRRVSIALEILMRPRLLFLDDHTSGLDRHALLLHLLYASAFFVTQTLRGVAKQFFAQAGFPCPLMRNPSDHFLRCINSEFDKVKATLKGSMKMRVSFRIYSPHYLKDLTENITTSEAMRRLISYYQHSQYYMNAQQKVDEMARLNGLKWTRDLHAGVRLL</sequence>
<dbReference type="SUPFAM" id="SSF52540">
    <property type="entry name" value="P-loop containing nucleoside triphosphate hydrolases"/>
    <property type="match status" value="1"/>
</dbReference>
<evidence type="ECO:0000313" key="6">
    <source>
        <dbReference type="Proteomes" id="UP001341281"/>
    </source>
</evidence>
<proteinExistence type="predicted"/>
<dbReference type="Pfam" id="PF13963">
    <property type="entry name" value="Transpos_assoc"/>
    <property type="match status" value="1"/>
</dbReference>
<accession>A0AAQ3UDV2</accession>
<evidence type="ECO:0000259" key="4">
    <source>
        <dbReference type="Pfam" id="PF13963"/>
    </source>
</evidence>
<organism evidence="5 6">
    <name type="scientific">Paspalum notatum var. saurae</name>
    <dbReference type="NCBI Taxonomy" id="547442"/>
    <lineage>
        <taxon>Eukaryota</taxon>
        <taxon>Viridiplantae</taxon>
        <taxon>Streptophyta</taxon>
        <taxon>Embryophyta</taxon>
        <taxon>Tracheophyta</taxon>
        <taxon>Spermatophyta</taxon>
        <taxon>Magnoliopsida</taxon>
        <taxon>Liliopsida</taxon>
        <taxon>Poales</taxon>
        <taxon>Poaceae</taxon>
        <taxon>PACMAD clade</taxon>
        <taxon>Panicoideae</taxon>
        <taxon>Andropogonodae</taxon>
        <taxon>Paspaleae</taxon>
        <taxon>Paspalinae</taxon>
        <taxon>Paspalum</taxon>
    </lineage>
</organism>